<evidence type="ECO:0000259" key="1">
    <source>
        <dbReference type="PROSITE" id="PS50943"/>
    </source>
</evidence>
<name>A0A853BSA0_9ACTN</name>
<accession>A0A853BSA0</accession>
<dbReference type="SUPFAM" id="SSF47413">
    <property type="entry name" value="lambda repressor-like DNA-binding domains"/>
    <property type="match status" value="1"/>
</dbReference>
<dbReference type="SMART" id="SM00530">
    <property type="entry name" value="HTH_XRE"/>
    <property type="match status" value="2"/>
</dbReference>
<dbReference type="Gene3D" id="1.10.260.40">
    <property type="entry name" value="lambda repressor-like DNA-binding domains"/>
    <property type="match status" value="1"/>
</dbReference>
<dbReference type="GO" id="GO:0003677">
    <property type="term" value="F:DNA binding"/>
    <property type="evidence" value="ECO:0007669"/>
    <property type="project" value="InterPro"/>
</dbReference>
<gene>
    <name evidence="2" type="ORF">HNR12_003658</name>
</gene>
<organism evidence="2 3">
    <name type="scientific">Streptomonospora nanhaiensis</name>
    <dbReference type="NCBI Taxonomy" id="1323731"/>
    <lineage>
        <taxon>Bacteria</taxon>
        <taxon>Bacillati</taxon>
        <taxon>Actinomycetota</taxon>
        <taxon>Actinomycetes</taxon>
        <taxon>Streptosporangiales</taxon>
        <taxon>Nocardiopsidaceae</taxon>
        <taxon>Streptomonospora</taxon>
    </lineage>
</organism>
<dbReference type="PROSITE" id="PS50943">
    <property type="entry name" value="HTH_CROC1"/>
    <property type="match status" value="1"/>
</dbReference>
<dbReference type="InterPro" id="IPR010982">
    <property type="entry name" value="Lambda_DNA-bd_dom_sf"/>
</dbReference>
<dbReference type="Pfam" id="PF13560">
    <property type="entry name" value="HTH_31"/>
    <property type="match status" value="1"/>
</dbReference>
<sequence>MIELGWSQAQVAIRLGCDRSRVSRALSGREVPPLDRVEQLAGVLGADVAEARGRWREVVALRRRATAGGAPGAPPYDLRSYAEFIAALRELLRRRAMSQREAVRRDRSRILAPSTVSAVLRGERSARRDVTQALVRACGVSEEAAAAWDLAWCRLALPHRDQLHQRRINCYRHVRERVMAYSFLTDYRELRHNGTRPVFR</sequence>
<evidence type="ECO:0000313" key="2">
    <source>
        <dbReference type="EMBL" id="NYI97381.1"/>
    </source>
</evidence>
<dbReference type="AlphaFoldDB" id="A0A853BSA0"/>
<dbReference type="CDD" id="cd00093">
    <property type="entry name" value="HTH_XRE"/>
    <property type="match status" value="2"/>
</dbReference>
<evidence type="ECO:0000313" key="3">
    <source>
        <dbReference type="Proteomes" id="UP000575985"/>
    </source>
</evidence>
<proteinExistence type="predicted"/>
<keyword evidence="3" id="KW-1185">Reference proteome</keyword>
<dbReference type="Proteomes" id="UP000575985">
    <property type="component" value="Unassembled WGS sequence"/>
</dbReference>
<feature type="domain" description="HTH cro/C1-type" evidence="1">
    <location>
        <begin position="3"/>
        <end position="51"/>
    </location>
</feature>
<comment type="caution">
    <text evidence="2">The sequence shown here is derived from an EMBL/GenBank/DDBJ whole genome shotgun (WGS) entry which is preliminary data.</text>
</comment>
<protein>
    <submittedName>
        <fullName evidence="2">Transcriptional regulator with XRE-family HTH domain</fullName>
    </submittedName>
</protein>
<reference evidence="2 3" key="1">
    <citation type="submission" date="2020-07" db="EMBL/GenBank/DDBJ databases">
        <title>Sequencing the genomes of 1000 actinobacteria strains.</title>
        <authorList>
            <person name="Klenk H.-P."/>
        </authorList>
    </citation>
    <scope>NUCLEOTIDE SEQUENCE [LARGE SCALE GENOMIC DNA]</scope>
    <source>
        <strain evidence="2 3">DSM 45927</strain>
    </source>
</reference>
<dbReference type="InterPro" id="IPR001387">
    <property type="entry name" value="Cro/C1-type_HTH"/>
</dbReference>
<dbReference type="EMBL" id="JACCFO010000001">
    <property type="protein sequence ID" value="NYI97381.1"/>
    <property type="molecule type" value="Genomic_DNA"/>
</dbReference>